<dbReference type="AlphaFoldDB" id="A0A5B9DPH8"/>
<evidence type="ECO:0000313" key="1">
    <source>
        <dbReference type="EMBL" id="QEE20619.1"/>
    </source>
</evidence>
<dbReference type="Pfam" id="PF13177">
    <property type="entry name" value="DNA_pol3_delta2"/>
    <property type="match status" value="1"/>
</dbReference>
<dbReference type="GO" id="GO:0009360">
    <property type="term" value="C:DNA polymerase III complex"/>
    <property type="evidence" value="ECO:0007669"/>
    <property type="project" value="TreeGrafter"/>
</dbReference>
<dbReference type="SUPFAM" id="SSF52540">
    <property type="entry name" value="P-loop containing nucleoside triphosphate hydrolases"/>
    <property type="match status" value="1"/>
</dbReference>
<dbReference type="PANTHER" id="PTHR11669:SF8">
    <property type="entry name" value="DNA POLYMERASE III SUBUNIT DELTA"/>
    <property type="match status" value="1"/>
</dbReference>
<sequence length="348" mass="37200">MSDDVPIREPDQIEGVRLPEQQHAVLGHAAAKSAIASRLAGGSLPNAVLLHGPQGIGKATLAFKLARDIFVATGDEDAHRVDEQVMAGSHPNLFVLRRQPKDAKGFYSVIRVDDIRNLVEHLRKTRGRAGHRVAIIDSIDDCNVNAANALLKILEEPPAETIFLLVSHRPGSLLPTIKSRCHSLAMRPIADEDVRAVLAANLGDSSPAEIDEAVSLAHGRPRKGFEATLVAGEGTLAALRGWLANPGRFPSGAHLALADAIAAGSGTAEAAFARELIIDWLAGEAKSAALQGPEGRMRLASANELWDKAQALFEETDSLNLDMRQTLTVVFDAIKRHISETSPLSEPS</sequence>
<dbReference type="KEGG" id="yti:FNA67_10750"/>
<dbReference type="GO" id="GO:0006261">
    <property type="term" value="P:DNA-templated DNA replication"/>
    <property type="evidence" value="ECO:0007669"/>
    <property type="project" value="TreeGrafter"/>
</dbReference>
<organism evidence="1 2">
    <name type="scientific">Paradevosia tibetensis</name>
    <dbReference type="NCBI Taxonomy" id="1447062"/>
    <lineage>
        <taxon>Bacteria</taxon>
        <taxon>Pseudomonadati</taxon>
        <taxon>Pseudomonadota</taxon>
        <taxon>Alphaproteobacteria</taxon>
        <taxon>Hyphomicrobiales</taxon>
        <taxon>Devosiaceae</taxon>
        <taxon>Paradevosia</taxon>
    </lineage>
</organism>
<dbReference type="Gene3D" id="3.40.50.300">
    <property type="entry name" value="P-loop containing nucleotide triphosphate hydrolases"/>
    <property type="match status" value="1"/>
</dbReference>
<name>A0A5B9DPH8_9HYPH</name>
<evidence type="ECO:0000313" key="2">
    <source>
        <dbReference type="Proteomes" id="UP000321062"/>
    </source>
</evidence>
<accession>A0A5B9DPH8</accession>
<dbReference type="EMBL" id="CP041690">
    <property type="protein sequence ID" value="QEE20619.1"/>
    <property type="molecule type" value="Genomic_DNA"/>
</dbReference>
<dbReference type="InterPro" id="IPR050238">
    <property type="entry name" value="DNA_Rep/Repair_Clamp_Loader"/>
</dbReference>
<reference evidence="1 2" key="1">
    <citation type="journal article" date="2015" name="Int. J. Syst. Evol. Microbiol.">
        <title>Youhaiella tibetensis gen. nov., sp. nov., isolated from subsurface sediment.</title>
        <authorList>
            <person name="Wang Y.X."/>
            <person name="Huang F.Q."/>
            <person name="Nogi Y."/>
            <person name="Pang S.J."/>
            <person name="Wang P.K."/>
            <person name="Lv J."/>
        </authorList>
    </citation>
    <scope>NUCLEOTIDE SEQUENCE [LARGE SCALE GENOMIC DNA]</scope>
    <source>
        <strain evidence="2">fig4</strain>
    </source>
</reference>
<dbReference type="Proteomes" id="UP000321062">
    <property type="component" value="Chromosome"/>
</dbReference>
<proteinExistence type="predicted"/>
<dbReference type="RefSeq" id="WP_147656033.1">
    <property type="nucleotide sequence ID" value="NZ_BMFM01000001.1"/>
</dbReference>
<dbReference type="PANTHER" id="PTHR11669">
    <property type="entry name" value="REPLICATION FACTOR C / DNA POLYMERASE III GAMMA-TAU SUBUNIT"/>
    <property type="match status" value="1"/>
</dbReference>
<dbReference type="OrthoDB" id="9811073at2"/>
<protein>
    <submittedName>
        <fullName evidence="1">AAA family ATPase</fullName>
    </submittedName>
</protein>
<dbReference type="InterPro" id="IPR027417">
    <property type="entry name" value="P-loop_NTPase"/>
</dbReference>
<gene>
    <name evidence="1" type="ORF">FNA67_10750</name>
</gene>
<keyword evidence="2" id="KW-1185">Reference proteome</keyword>